<dbReference type="RefSeq" id="WP_065320042.1">
    <property type="nucleotide sequence ID" value="NZ_CP017477.1"/>
</dbReference>
<dbReference type="PANTHER" id="PTHR35089">
    <property type="entry name" value="CHAPERONE PROTEIN SKP"/>
    <property type="match status" value="1"/>
</dbReference>
<evidence type="ECO:0000256" key="2">
    <source>
        <dbReference type="ARBA" id="ARBA00022729"/>
    </source>
</evidence>
<dbReference type="Gene3D" id="3.30.910.20">
    <property type="entry name" value="Skp domain"/>
    <property type="match status" value="1"/>
</dbReference>
<dbReference type="InterPro" id="IPR005632">
    <property type="entry name" value="Chaperone_Skp"/>
</dbReference>
<dbReference type="STRING" id="1774273.LPB03_13115"/>
<dbReference type="EMBL" id="LSFM01000023">
    <property type="protein sequence ID" value="OBY63066.1"/>
    <property type="molecule type" value="Genomic_DNA"/>
</dbReference>
<comment type="caution">
    <text evidence="5">The sequence shown here is derived from an EMBL/GenBank/DDBJ whole genome shotgun (WGS) entry which is preliminary data.</text>
</comment>
<proteinExistence type="inferred from homology"/>
<feature type="coiled-coil region" evidence="3">
    <location>
        <begin position="56"/>
        <end position="116"/>
    </location>
</feature>
<evidence type="ECO:0000256" key="3">
    <source>
        <dbReference type="SAM" id="Coils"/>
    </source>
</evidence>
<evidence type="ECO:0008006" key="7">
    <source>
        <dbReference type="Google" id="ProtNLM"/>
    </source>
</evidence>
<dbReference type="GO" id="GO:0005829">
    <property type="term" value="C:cytosol"/>
    <property type="evidence" value="ECO:0007669"/>
    <property type="project" value="TreeGrafter"/>
</dbReference>
<feature type="signal peptide" evidence="4">
    <location>
        <begin position="1"/>
        <end position="23"/>
    </location>
</feature>
<keyword evidence="3" id="KW-0175">Coiled coil</keyword>
<keyword evidence="2 4" id="KW-0732">Signal</keyword>
<protein>
    <recommendedName>
        <fullName evidence="7">Molecular chaperone Skp</fullName>
    </recommendedName>
</protein>
<evidence type="ECO:0000256" key="4">
    <source>
        <dbReference type="SAM" id="SignalP"/>
    </source>
</evidence>
<dbReference type="GO" id="GO:0050821">
    <property type="term" value="P:protein stabilization"/>
    <property type="evidence" value="ECO:0007669"/>
    <property type="project" value="TreeGrafter"/>
</dbReference>
<sequence>MKNFKTLLLIAVFTLGLGGVANAQKMGHIDFEKLVAEMPQTKKLKQDMEKLGKTYQEEVEGMAKKLDAKMKKYQAEQNAQTKEINEIRAQEVQQENARYEQLRQTAYQDMQKKQAEGLQPIIETAQKAIDDVAASKSILYVLDSSMGKGLLVSKGEDLFAAVKAKLGF</sequence>
<dbReference type="KEGG" id="pob:LPB03_13115"/>
<dbReference type="Proteomes" id="UP000092584">
    <property type="component" value="Unassembled WGS sequence"/>
</dbReference>
<evidence type="ECO:0000313" key="6">
    <source>
        <dbReference type="Proteomes" id="UP000092584"/>
    </source>
</evidence>
<comment type="similarity">
    <text evidence="1">Belongs to the Skp family.</text>
</comment>
<evidence type="ECO:0000256" key="1">
    <source>
        <dbReference type="ARBA" id="ARBA00009091"/>
    </source>
</evidence>
<dbReference type="SUPFAM" id="SSF111384">
    <property type="entry name" value="OmpH-like"/>
    <property type="match status" value="1"/>
</dbReference>
<evidence type="ECO:0000313" key="5">
    <source>
        <dbReference type="EMBL" id="OBY63066.1"/>
    </source>
</evidence>
<dbReference type="AlphaFoldDB" id="A0A1B8TTI2"/>
<name>A0A1B8TTI2_9FLAO</name>
<accession>A0A1B8TTI2</accession>
<feature type="chain" id="PRO_5008615602" description="Molecular chaperone Skp" evidence="4">
    <location>
        <begin position="24"/>
        <end position="168"/>
    </location>
</feature>
<organism evidence="5 6">
    <name type="scientific">Polaribacter vadi</name>
    <dbReference type="NCBI Taxonomy" id="1774273"/>
    <lineage>
        <taxon>Bacteria</taxon>
        <taxon>Pseudomonadati</taxon>
        <taxon>Bacteroidota</taxon>
        <taxon>Flavobacteriia</taxon>
        <taxon>Flavobacteriales</taxon>
        <taxon>Flavobacteriaceae</taxon>
    </lineage>
</organism>
<dbReference type="Pfam" id="PF03938">
    <property type="entry name" value="OmpH"/>
    <property type="match status" value="1"/>
</dbReference>
<reference evidence="6" key="1">
    <citation type="submission" date="2016-02" db="EMBL/GenBank/DDBJ databases">
        <authorList>
            <person name="Shin S.-K."/>
            <person name="Yi H."/>
            <person name="Kim E."/>
        </authorList>
    </citation>
    <scope>NUCLEOTIDE SEQUENCE [LARGE SCALE GENOMIC DNA]</scope>
    <source>
        <strain evidence="6">LPB0003</strain>
    </source>
</reference>
<dbReference type="PANTHER" id="PTHR35089:SF1">
    <property type="entry name" value="CHAPERONE PROTEIN SKP"/>
    <property type="match status" value="1"/>
</dbReference>
<keyword evidence="6" id="KW-1185">Reference proteome</keyword>
<gene>
    <name evidence="5" type="ORF">LPB3_13130</name>
</gene>
<dbReference type="InterPro" id="IPR024930">
    <property type="entry name" value="Skp_dom_sf"/>
</dbReference>
<dbReference type="OrthoDB" id="1524711at2"/>
<dbReference type="GO" id="GO:0051082">
    <property type="term" value="F:unfolded protein binding"/>
    <property type="evidence" value="ECO:0007669"/>
    <property type="project" value="InterPro"/>
</dbReference>
<dbReference type="SMART" id="SM00935">
    <property type="entry name" value="OmpH"/>
    <property type="match status" value="1"/>
</dbReference>